<evidence type="ECO:0000259" key="1">
    <source>
        <dbReference type="SMART" id="SM00829"/>
    </source>
</evidence>
<dbReference type="InterPro" id="IPR020843">
    <property type="entry name" value="ER"/>
</dbReference>
<evidence type="ECO:0000313" key="2">
    <source>
        <dbReference type="EMBL" id="SEU33601.1"/>
    </source>
</evidence>
<feature type="domain" description="Enoyl reductase (ER)" evidence="1">
    <location>
        <begin position="10"/>
        <end position="321"/>
    </location>
</feature>
<dbReference type="InterPro" id="IPR011032">
    <property type="entry name" value="GroES-like_sf"/>
</dbReference>
<dbReference type="PANTHER" id="PTHR43677">
    <property type="entry name" value="SHORT-CHAIN DEHYDROGENASE/REDUCTASE"/>
    <property type="match status" value="1"/>
</dbReference>
<dbReference type="SMART" id="SM00829">
    <property type="entry name" value="PKS_ER"/>
    <property type="match status" value="1"/>
</dbReference>
<accession>A0A1I0L2U8</accession>
<name>A0A1I0L2U8_9ACTN</name>
<dbReference type="Proteomes" id="UP000199361">
    <property type="component" value="Unassembled WGS sequence"/>
</dbReference>
<dbReference type="Gene3D" id="3.40.50.720">
    <property type="entry name" value="NAD(P)-binding Rossmann-like Domain"/>
    <property type="match status" value="1"/>
</dbReference>
<organism evidence="2 3">
    <name type="scientific">Nonomuraea wenchangensis</name>
    <dbReference type="NCBI Taxonomy" id="568860"/>
    <lineage>
        <taxon>Bacteria</taxon>
        <taxon>Bacillati</taxon>
        <taxon>Actinomycetota</taxon>
        <taxon>Actinomycetes</taxon>
        <taxon>Streptosporangiales</taxon>
        <taxon>Streptosporangiaceae</taxon>
        <taxon>Nonomuraea</taxon>
    </lineage>
</organism>
<dbReference type="STRING" id="568860.SAMN05421811_111208"/>
<dbReference type="InterPro" id="IPR036291">
    <property type="entry name" value="NAD(P)-bd_dom_sf"/>
</dbReference>
<dbReference type="Pfam" id="PF00107">
    <property type="entry name" value="ADH_zinc_N"/>
    <property type="match status" value="1"/>
</dbReference>
<protein>
    <submittedName>
        <fullName evidence="2">NADPH2:quinone reductase</fullName>
    </submittedName>
</protein>
<dbReference type="InterPro" id="IPR013149">
    <property type="entry name" value="ADH-like_C"/>
</dbReference>
<dbReference type="Gene3D" id="3.90.180.10">
    <property type="entry name" value="Medium-chain alcohol dehydrogenases, catalytic domain"/>
    <property type="match status" value="1"/>
</dbReference>
<dbReference type="CDD" id="cd08241">
    <property type="entry name" value="QOR1"/>
    <property type="match status" value="1"/>
</dbReference>
<sequence length="324" mass="33392">MRALLCTDTSDLTSLAVQEVPDPSPGPGQVLVDVRAASVDFVDTLIATGVYQIPVPVPYVPGNNVAGVVAAVGPGCSRFAVGERVHGMAFIGAFAERVCVAEAQLRPTPAGLSPELACLTGSTYRTAYDALVSTARIEPGEDLVILGASGAVGSAAIGIGKSLGARVIACAAGAAKLEFCRDLGADELVDYSGGDLKRALKELCPKGAGVVLDMVGGPFSEPALRATGYGGRFVVVGFATGEIARVPLNLVLLKGSTVMGYEIGDFERHHSDEAEANRRALEALLTDGTLKPPVTGRYRLDQAAEAMRTVAGRAKLGLTVLDLT</sequence>
<gene>
    <name evidence="2" type="ORF">SAMN05421811_111208</name>
</gene>
<proteinExistence type="predicted"/>
<dbReference type="RefSeq" id="WP_091088205.1">
    <property type="nucleotide sequence ID" value="NZ_FOHX01000011.1"/>
</dbReference>
<reference evidence="2 3" key="1">
    <citation type="submission" date="2016-10" db="EMBL/GenBank/DDBJ databases">
        <authorList>
            <person name="de Groot N.N."/>
        </authorList>
    </citation>
    <scope>NUCLEOTIDE SEQUENCE [LARGE SCALE GENOMIC DNA]</scope>
    <source>
        <strain evidence="2 3">CGMCC 4.5598</strain>
    </source>
</reference>
<dbReference type="SUPFAM" id="SSF51735">
    <property type="entry name" value="NAD(P)-binding Rossmann-fold domains"/>
    <property type="match status" value="1"/>
</dbReference>
<evidence type="ECO:0000313" key="3">
    <source>
        <dbReference type="Proteomes" id="UP000199361"/>
    </source>
</evidence>
<dbReference type="PANTHER" id="PTHR43677:SF4">
    <property type="entry name" value="QUINONE OXIDOREDUCTASE-LIKE PROTEIN 2"/>
    <property type="match status" value="1"/>
</dbReference>
<dbReference type="InterPro" id="IPR013154">
    <property type="entry name" value="ADH-like_N"/>
</dbReference>
<keyword evidence="3" id="KW-1185">Reference proteome</keyword>
<dbReference type="OrthoDB" id="4190732at2"/>
<dbReference type="EMBL" id="FOHX01000011">
    <property type="protein sequence ID" value="SEU33601.1"/>
    <property type="molecule type" value="Genomic_DNA"/>
</dbReference>
<dbReference type="Pfam" id="PF08240">
    <property type="entry name" value="ADH_N"/>
    <property type="match status" value="1"/>
</dbReference>
<dbReference type="SUPFAM" id="SSF50129">
    <property type="entry name" value="GroES-like"/>
    <property type="match status" value="1"/>
</dbReference>
<dbReference type="GO" id="GO:0016491">
    <property type="term" value="F:oxidoreductase activity"/>
    <property type="evidence" value="ECO:0007669"/>
    <property type="project" value="InterPro"/>
</dbReference>
<dbReference type="InterPro" id="IPR051397">
    <property type="entry name" value="Zn-ADH-like_protein"/>
</dbReference>
<dbReference type="AlphaFoldDB" id="A0A1I0L2U8"/>